<evidence type="ECO:0000313" key="10">
    <source>
        <dbReference type="Proteomes" id="UP000253834"/>
    </source>
</evidence>
<dbReference type="EMBL" id="CP045272">
    <property type="protein sequence ID" value="QJX75274.1"/>
    <property type="molecule type" value="Genomic_DNA"/>
</dbReference>
<dbReference type="PANTHER" id="PTHR37306:SF1">
    <property type="entry name" value="COLICIN V PRODUCTION PROTEIN"/>
    <property type="match status" value="1"/>
</dbReference>
<evidence type="ECO:0000313" key="6">
    <source>
        <dbReference type="EMBL" id="AXI31611.1"/>
    </source>
</evidence>
<evidence type="ECO:0000313" key="7">
    <source>
        <dbReference type="EMBL" id="PES26953.1"/>
    </source>
</evidence>
<evidence type="ECO:0000313" key="8">
    <source>
        <dbReference type="EMBL" id="QJX75274.1"/>
    </source>
</evidence>
<dbReference type="EMBL" id="CP022674">
    <property type="protein sequence ID" value="AXI31611.1"/>
    <property type="molecule type" value="Genomic_DNA"/>
</dbReference>
<evidence type="ECO:0000256" key="3">
    <source>
        <dbReference type="ARBA" id="ARBA00022989"/>
    </source>
</evidence>
<dbReference type="InterPro" id="IPR003825">
    <property type="entry name" value="Colicin-V_CvpA"/>
</dbReference>
<dbReference type="EMBL" id="NTYW01000127">
    <property type="protein sequence ID" value="PES26953.1"/>
    <property type="molecule type" value="Genomic_DNA"/>
</dbReference>
<dbReference type="GeneID" id="93645196"/>
<dbReference type="Pfam" id="PF02674">
    <property type="entry name" value="Colicin_V"/>
    <property type="match status" value="1"/>
</dbReference>
<dbReference type="Proteomes" id="UP000220341">
    <property type="component" value="Unassembled WGS sequence"/>
</dbReference>
<dbReference type="Proteomes" id="UP000501076">
    <property type="component" value="Chromosome"/>
</dbReference>
<reference evidence="8 11" key="3">
    <citation type="submission" date="2019-10" db="EMBL/GenBank/DDBJ databases">
        <title>Complete genome sequences for adaption low water activity.</title>
        <authorList>
            <person name="Zhao L."/>
            <person name="Zhong J."/>
        </authorList>
    </citation>
    <scope>NUCLEOTIDE SEQUENCE [LARGE SCALE GENOMIC DNA]</scope>
    <source>
        <strain evidence="8 11">FDU301</strain>
    </source>
</reference>
<dbReference type="RefSeq" id="WP_014458067.1">
    <property type="nucleotide sequence ID" value="NZ_AZUJ01000003.1"/>
</dbReference>
<organism evidence="7 9">
    <name type="scientific">Priestia megaterium</name>
    <name type="common">Bacillus megaterium</name>
    <dbReference type="NCBI Taxonomy" id="1404"/>
    <lineage>
        <taxon>Bacteria</taxon>
        <taxon>Bacillati</taxon>
        <taxon>Bacillota</taxon>
        <taxon>Bacilli</taxon>
        <taxon>Bacillales</taxon>
        <taxon>Bacillaceae</taxon>
        <taxon>Priestia</taxon>
    </lineage>
</organism>
<feature type="transmembrane region" description="Helical" evidence="5">
    <location>
        <begin position="6"/>
        <end position="22"/>
    </location>
</feature>
<protein>
    <submittedName>
        <fullName evidence="7">Uncharacterized protein</fullName>
    </submittedName>
</protein>
<evidence type="ECO:0000256" key="1">
    <source>
        <dbReference type="ARBA" id="ARBA00004141"/>
    </source>
</evidence>
<evidence type="ECO:0000313" key="9">
    <source>
        <dbReference type="Proteomes" id="UP000220341"/>
    </source>
</evidence>
<evidence type="ECO:0000313" key="11">
    <source>
        <dbReference type="Proteomes" id="UP000501076"/>
    </source>
</evidence>
<evidence type="ECO:0000256" key="4">
    <source>
        <dbReference type="ARBA" id="ARBA00023136"/>
    </source>
</evidence>
<gene>
    <name evidence="6" type="ORF">CIB87_22130</name>
    <name evidence="7" type="ORF">CN497_25980</name>
    <name evidence="8" type="ORF">FDZ14_03460</name>
</gene>
<accession>A0A2A9Y618</accession>
<reference evidence="7 9" key="2">
    <citation type="submission" date="2017-09" db="EMBL/GenBank/DDBJ databases">
        <title>Large-scale bioinformatics analysis of Bacillus genomes uncovers conserved roles of natural products in bacterial physiology.</title>
        <authorList>
            <consortium name="Agbiome Team Llc"/>
            <person name="Bleich R.M."/>
            <person name="Kirk G.J."/>
            <person name="Santa Maria K.C."/>
            <person name="Allen S.E."/>
            <person name="Farag S."/>
            <person name="Shank E.A."/>
            <person name="Bowers A."/>
        </authorList>
    </citation>
    <scope>NUCLEOTIDE SEQUENCE [LARGE SCALE GENOMIC DNA]</scope>
    <source>
        <strain evidence="7 9">AFS003013</strain>
    </source>
</reference>
<feature type="transmembrane region" description="Helical" evidence="5">
    <location>
        <begin position="27"/>
        <end position="46"/>
    </location>
</feature>
<comment type="subcellular location">
    <subcellularLocation>
        <location evidence="1">Membrane</location>
        <topology evidence="1">Multi-pass membrane protein</topology>
    </subcellularLocation>
</comment>
<dbReference type="GO" id="GO:0009403">
    <property type="term" value="P:toxin biosynthetic process"/>
    <property type="evidence" value="ECO:0007669"/>
    <property type="project" value="InterPro"/>
</dbReference>
<reference evidence="6 10" key="1">
    <citation type="submission" date="2017-07" db="EMBL/GenBank/DDBJ databases">
        <title>Isolation and development of strain Bacillus megaterium SR7 for enhanced growth and metabolite production under supercritical carbon dioxide.</title>
        <authorList>
            <person name="Freedman A.J.E."/>
            <person name="Peet K.C."/>
            <person name="Boock J.T."/>
            <person name="Penn K."/>
            <person name="Prather K.L.J."/>
            <person name="Thompson J.R."/>
        </authorList>
    </citation>
    <scope>NUCLEOTIDE SEQUENCE [LARGE SCALE GENOMIC DNA]</scope>
    <source>
        <strain evidence="6 10">SR7</strain>
    </source>
</reference>
<keyword evidence="4 5" id="KW-0472">Membrane</keyword>
<dbReference type="PANTHER" id="PTHR37306">
    <property type="entry name" value="COLICIN V PRODUCTION PROTEIN"/>
    <property type="match status" value="1"/>
</dbReference>
<dbReference type="GO" id="GO:0016020">
    <property type="term" value="C:membrane"/>
    <property type="evidence" value="ECO:0007669"/>
    <property type="project" value="UniProtKB-SubCell"/>
</dbReference>
<evidence type="ECO:0000256" key="2">
    <source>
        <dbReference type="ARBA" id="ARBA00022692"/>
    </source>
</evidence>
<feature type="transmembrane region" description="Helical" evidence="5">
    <location>
        <begin position="122"/>
        <end position="146"/>
    </location>
</feature>
<proteinExistence type="predicted"/>
<keyword evidence="3 5" id="KW-1133">Transmembrane helix</keyword>
<feature type="transmembrane region" description="Helical" evidence="5">
    <location>
        <begin position="82"/>
        <end position="110"/>
    </location>
</feature>
<name>A0A2A9Y618_PRIMG</name>
<sequence length="185" mass="20517">MTESMLNIILIILLLLGFVTGLKRGFILQLIHIVSFAVSFIVAYMFSGDLASRLRLLIPFPDNIQQQSVASFVFDSGTIEDAFYRMIAFAILFFATHIVLRLAGSVLTALTELPILRQLNKWGGGALGFVEVYIIVFILLYIGAVIPVSEIQTPIQQSSIAINIVQNTPYLSSAIQDLWTQYGVM</sequence>
<evidence type="ECO:0000256" key="5">
    <source>
        <dbReference type="SAM" id="Phobius"/>
    </source>
</evidence>
<dbReference type="Proteomes" id="UP000253834">
    <property type="component" value="Chromosome"/>
</dbReference>
<keyword evidence="2 5" id="KW-0812">Transmembrane</keyword>
<dbReference type="AlphaFoldDB" id="A0A2A9Y618"/>